<dbReference type="EMBL" id="ML000147">
    <property type="protein sequence ID" value="RKO84402.1"/>
    <property type="molecule type" value="Genomic_DNA"/>
</dbReference>
<reference evidence="3" key="1">
    <citation type="journal article" date="2018" name="Nat. Microbiol.">
        <title>Leveraging single-cell genomics to expand the fungal tree of life.</title>
        <authorList>
            <person name="Ahrendt S.R."/>
            <person name="Quandt C.A."/>
            <person name="Ciobanu D."/>
            <person name="Clum A."/>
            <person name="Salamov A."/>
            <person name="Andreopoulos B."/>
            <person name="Cheng J.F."/>
            <person name="Woyke T."/>
            <person name="Pelin A."/>
            <person name="Henrissat B."/>
            <person name="Reynolds N.K."/>
            <person name="Benny G.L."/>
            <person name="Smith M.E."/>
            <person name="James T.Y."/>
            <person name="Grigoriev I.V."/>
        </authorList>
    </citation>
    <scope>NUCLEOTIDE SEQUENCE [LARGE SCALE GENOMIC DNA]</scope>
</reference>
<dbReference type="Proteomes" id="UP000269721">
    <property type="component" value="Unassembled WGS sequence"/>
</dbReference>
<name>A0A4P9VYQ3_9FUNG</name>
<organism evidence="2 3">
    <name type="scientific">Blyttiomyces helicus</name>
    <dbReference type="NCBI Taxonomy" id="388810"/>
    <lineage>
        <taxon>Eukaryota</taxon>
        <taxon>Fungi</taxon>
        <taxon>Fungi incertae sedis</taxon>
        <taxon>Chytridiomycota</taxon>
        <taxon>Chytridiomycota incertae sedis</taxon>
        <taxon>Chytridiomycetes</taxon>
        <taxon>Chytridiomycetes incertae sedis</taxon>
        <taxon>Blyttiomyces</taxon>
    </lineage>
</organism>
<feature type="compositionally biased region" description="Acidic residues" evidence="1">
    <location>
        <begin position="97"/>
        <end position="117"/>
    </location>
</feature>
<sequence>MAQPIPNEIVDQILELLPVHVAVSLRRKAVLREHNLNGKLRLPIQRALNRLDVDALKFFTAVCLHWTTAGAKDGDMNSEDGWSEGTGSSYEEPQFSDFEEDDDEDDNGDFEEEDNGDEGFAMGGAWADDEDEDDAYDDYRHRKDPVAVAIIRNRWDAVRFFVDAGFSTRRAVDVAVVHAAELDDIRYLLALGHGGIASSAVMTNAALGA</sequence>
<protein>
    <submittedName>
        <fullName evidence="2">Uncharacterized protein</fullName>
    </submittedName>
</protein>
<accession>A0A4P9VYQ3</accession>
<dbReference type="AlphaFoldDB" id="A0A4P9VYQ3"/>
<proteinExistence type="predicted"/>
<feature type="region of interest" description="Disordered" evidence="1">
    <location>
        <begin position="73"/>
        <end position="127"/>
    </location>
</feature>
<evidence type="ECO:0000313" key="2">
    <source>
        <dbReference type="EMBL" id="RKO84402.1"/>
    </source>
</evidence>
<evidence type="ECO:0000256" key="1">
    <source>
        <dbReference type="SAM" id="MobiDB-lite"/>
    </source>
</evidence>
<keyword evidence="3" id="KW-1185">Reference proteome</keyword>
<gene>
    <name evidence="2" type="ORF">BDK51DRAFT_46933</name>
</gene>
<evidence type="ECO:0000313" key="3">
    <source>
        <dbReference type="Proteomes" id="UP000269721"/>
    </source>
</evidence>